<evidence type="ECO:0000313" key="2">
    <source>
        <dbReference type="EMBL" id="SFO96891.1"/>
    </source>
</evidence>
<reference evidence="2 3" key="1">
    <citation type="submission" date="2016-10" db="EMBL/GenBank/DDBJ databases">
        <authorList>
            <person name="de Groot N.N."/>
        </authorList>
    </citation>
    <scope>NUCLEOTIDE SEQUENCE [LARGE SCALE GENOMIC DNA]</scope>
    <source>
        <strain evidence="2 3">CGMCC 1.9157</strain>
    </source>
</reference>
<name>A0A1I5LJG9_9HYPH</name>
<sequence length="90" mass="9943">MSSPKRMSSNPENVQAATGTKSSRTSETGVYLKRLCVARTKAALLIADGEDWILPHFERLNAEVNRVEAKKDVLDLAIEIALKAKQMKSD</sequence>
<accession>A0A1I5LJG9</accession>
<feature type="region of interest" description="Disordered" evidence="1">
    <location>
        <begin position="1"/>
        <end position="28"/>
    </location>
</feature>
<evidence type="ECO:0000313" key="3">
    <source>
        <dbReference type="Proteomes" id="UP000199236"/>
    </source>
</evidence>
<dbReference type="EMBL" id="FOVR01000017">
    <property type="protein sequence ID" value="SFO96891.1"/>
    <property type="molecule type" value="Genomic_DNA"/>
</dbReference>
<organism evidence="2 3">
    <name type="scientific">Cohaesibacter marisflavi</name>
    <dbReference type="NCBI Taxonomy" id="655353"/>
    <lineage>
        <taxon>Bacteria</taxon>
        <taxon>Pseudomonadati</taxon>
        <taxon>Pseudomonadota</taxon>
        <taxon>Alphaproteobacteria</taxon>
        <taxon>Hyphomicrobiales</taxon>
        <taxon>Cohaesibacteraceae</taxon>
    </lineage>
</organism>
<dbReference type="RefSeq" id="WP_090075290.1">
    <property type="nucleotide sequence ID" value="NZ_FOVR01000017.1"/>
</dbReference>
<keyword evidence="3" id="KW-1185">Reference proteome</keyword>
<protein>
    <submittedName>
        <fullName evidence="2">Uncharacterized protein</fullName>
    </submittedName>
</protein>
<dbReference type="Proteomes" id="UP000199236">
    <property type="component" value="Unassembled WGS sequence"/>
</dbReference>
<proteinExistence type="predicted"/>
<dbReference type="OrthoDB" id="8455620at2"/>
<gene>
    <name evidence="2" type="ORF">SAMN04488056_1176</name>
</gene>
<dbReference type="AlphaFoldDB" id="A0A1I5LJG9"/>
<evidence type="ECO:0000256" key="1">
    <source>
        <dbReference type="SAM" id="MobiDB-lite"/>
    </source>
</evidence>